<dbReference type="AlphaFoldDB" id="A0A397SKD8"/>
<evidence type="ECO:0000313" key="5">
    <source>
        <dbReference type="EMBL" id="RIA83034.1"/>
    </source>
</evidence>
<accession>A0A397SKD8</accession>
<keyword evidence="2" id="KW-0677">Repeat</keyword>
<feature type="transmembrane region" description="Helical" evidence="3">
    <location>
        <begin position="373"/>
        <end position="396"/>
    </location>
</feature>
<dbReference type="PANTHER" id="PTHR46093:SF3">
    <property type="entry name" value="ACYL-COA-BINDING DOMAIN-CONTAINING PROTEIN 4"/>
    <property type="match status" value="1"/>
</dbReference>
<organism evidence="5 6">
    <name type="scientific">Glomus cerebriforme</name>
    <dbReference type="NCBI Taxonomy" id="658196"/>
    <lineage>
        <taxon>Eukaryota</taxon>
        <taxon>Fungi</taxon>
        <taxon>Fungi incertae sedis</taxon>
        <taxon>Mucoromycota</taxon>
        <taxon>Glomeromycotina</taxon>
        <taxon>Glomeromycetes</taxon>
        <taxon>Glomerales</taxon>
        <taxon>Glomeraceae</taxon>
        <taxon>Glomus</taxon>
    </lineage>
</organism>
<protein>
    <recommendedName>
        <fullName evidence="7">Galactose oxidase</fullName>
    </recommendedName>
</protein>
<dbReference type="OrthoDB" id="2363417at2759"/>
<evidence type="ECO:0000313" key="6">
    <source>
        <dbReference type="Proteomes" id="UP000265703"/>
    </source>
</evidence>
<keyword evidence="3" id="KW-0812">Transmembrane</keyword>
<evidence type="ECO:0000256" key="2">
    <source>
        <dbReference type="ARBA" id="ARBA00022737"/>
    </source>
</evidence>
<dbReference type="Gene3D" id="2.120.10.80">
    <property type="entry name" value="Kelch-type beta propeller"/>
    <property type="match status" value="2"/>
</dbReference>
<gene>
    <name evidence="5" type="ORF">C1645_743361</name>
</gene>
<dbReference type="SUPFAM" id="SSF117281">
    <property type="entry name" value="Kelch motif"/>
    <property type="match status" value="1"/>
</dbReference>
<evidence type="ECO:0000256" key="1">
    <source>
        <dbReference type="ARBA" id="ARBA00022441"/>
    </source>
</evidence>
<dbReference type="EMBL" id="QKYT01000606">
    <property type="protein sequence ID" value="RIA83034.1"/>
    <property type="molecule type" value="Genomic_DNA"/>
</dbReference>
<dbReference type="PANTHER" id="PTHR46093">
    <property type="entry name" value="ACYL-COA-BINDING DOMAIN-CONTAINING PROTEIN 5"/>
    <property type="match status" value="1"/>
</dbReference>
<sequence length="418" mass="45991">MLRKSQICIVLSILFQLLVEINCQIVPLRPNQRSSHTATLINDKLYILGGTLKNGTDIKDFFYFDFSASFNTQNLPWVDLSSTNTIVPRHFGAASAKGGANNNTLIIYGRITSNPKIPSLYTFDTQSNLWSIPAIAEIPGNIPRKESTTGIIDQNGKLYLWGGLNGNTSLNDMYILDTINLIGGVGSLVGVPGPRCNYGAALLPDNKIIYMGGYNDEVKAELPLDQVYIYNTINNSWSTQTASGKVPSSRDGFSVILGLGGQSVIVFGGTATYSLQGLTTDDSIYELNLSNFEWIIPKISNNSQIPNSRMYHKANIIGKYMVISFGDGYDPLVESDILLLDISNKDEYSWTNTFDLVQSTTESNVINNGDIPLVIKLIGVIVGSLTLLTFGGFILYKWNKKIKRKRIIASIPHIMSDC</sequence>
<dbReference type="Pfam" id="PF24681">
    <property type="entry name" value="Kelch_KLHDC2_KLHL20_DRC7"/>
    <property type="match status" value="1"/>
</dbReference>
<evidence type="ECO:0000256" key="3">
    <source>
        <dbReference type="SAM" id="Phobius"/>
    </source>
</evidence>
<feature type="chain" id="PRO_5017183063" description="Galactose oxidase" evidence="4">
    <location>
        <begin position="24"/>
        <end position="418"/>
    </location>
</feature>
<reference evidence="5 6" key="1">
    <citation type="submission" date="2018-06" db="EMBL/GenBank/DDBJ databases">
        <title>Comparative genomics reveals the genomic features of Rhizophagus irregularis, R. cerebriforme, R. diaphanum and Gigaspora rosea, and their symbiotic lifestyle signature.</title>
        <authorList>
            <person name="Morin E."/>
            <person name="San Clemente H."/>
            <person name="Chen E.C.H."/>
            <person name="De La Providencia I."/>
            <person name="Hainaut M."/>
            <person name="Kuo A."/>
            <person name="Kohler A."/>
            <person name="Murat C."/>
            <person name="Tang N."/>
            <person name="Roy S."/>
            <person name="Loubradou J."/>
            <person name="Henrissat B."/>
            <person name="Grigoriev I.V."/>
            <person name="Corradi N."/>
            <person name="Roux C."/>
            <person name="Martin F.M."/>
        </authorList>
    </citation>
    <scope>NUCLEOTIDE SEQUENCE [LARGE SCALE GENOMIC DNA]</scope>
    <source>
        <strain evidence="5 6">DAOM 227022</strain>
    </source>
</reference>
<dbReference type="InterPro" id="IPR015915">
    <property type="entry name" value="Kelch-typ_b-propeller"/>
</dbReference>
<comment type="caution">
    <text evidence="5">The sequence shown here is derived from an EMBL/GenBank/DDBJ whole genome shotgun (WGS) entry which is preliminary data.</text>
</comment>
<name>A0A397SKD8_9GLOM</name>
<keyword evidence="3" id="KW-0472">Membrane</keyword>
<dbReference type="Proteomes" id="UP000265703">
    <property type="component" value="Unassembled WGS sequence"/>
</dbReference>
<keyword evidence="4" id="KW-0732">Signal</keyword>
<keyword evidence="6" id="KW-1185">Reference proteome</keyword>
<evidence type="ECO:0000256" key="4">
    <source>
        <dbReference type="SAM" id="SignalP"/>
    </source>
</evidence>
<keyword evidence="1" id="KW-0880">Kelch repeat</keyword>
<evidence type="ECO:0008006" key="7">
    <source>
        <dbReference type="Google" id="ProtNLM"/>
    </source>
</evidence>
<proteinExistence type="predicted"/>
<keyword evidence="3" id="KW-1133">Transmembrane helix</keyword>
<feature type="signal peptide" evidence="4">
    <location>
        <begin position="1"/>
        <end position="23"/>
    </location>
</feature>